<comment type="caution">
    <text evidence="2">Lacks conserved residue(s) required for the propagation of feature annotation.</text>
</comment>
<dbReference type="SMART" id="SM00254">
    <property type="entry name" value="ShKT"/>
    <property type="match status" value="2"/>
</dbReference>
<dbReference type="RefSeq" id="XP_031558727.1">
    <property type="nucleotide sequence ID" value="XM_031702867.1"/>
</dbReference>
<organism evidence="4 5">
    <name type="scientific">Actinia tenebrosa</name>
    <name type="common">Australian red waratah sea anemone</name>
    <dbReference type="NCBI Taxonomy" id="6105"/>
    <lineage>
        <taxon>Eukaryota</taxon>
        <taxon>Metazoa</taxon>
        <taxon>Cnidaria</taxon>
        <taxon>Anthozoa</taxon>
        <taxon>Hexacorallia</taxon>
        <taxon>Actiniaria</taxon>
        <taxon>Actiniidae</taxon>
        <taxon>Actinia</taxon>
    </lineage>
</organism>
<gene>
    <name evidence="5" type="primary">LOC116295129</name>
</gene>
<keyword evidence="2" id="KW-1015">Disulfide bond</keyword>
<dbReference type="InterPro" id="IPR003582">
    <property type="entry name" value="ShKT_dom"/>
</dbReference>
<accession>A0A6P8I1F5</accession>
<feature type="domain" description="ShKT" evidence="3">
    <location>
        <begin position="24"/>
        <end position="59"/>
    </location>
</feature>
<evidence type="ECO:0000313" key="4">
    <source>
        <dbReference type="Proteomes" id="UP000515163"/>
    </source>
</evidence>
<evidence type="ECO:0000256" key="2">
    <source>
        <dbReference type="PROSITE-ProRule" id="PRU01005"/>
    </source>
</evidence>
<dbReference type="Pfam" id="PF01549">
    <property type="entry name" value="ShK"/>
    <property type="match status" value="2"/>
</dbReference>
<evidence type="ECO:0000313" key="5">
    <source>
        <dbReference type="RefSeq" id="XP_031558727.1"/>
    </source>
</evidence>
<evidence type="ECO:0000259" key="3">
    <source>
        <dbReference type="PROSITE" id="PS51670"/>
    </source>
</evidence>
<reference evidence="5" key="1">
    <citation type="submission" date="2025-08" db="UniProtKB">
        <authorList>
            <consortium name="RefSeq"/>
        </authorList>
    </citation>
    <scope>IDENTIFICATION</scope>
    <source>
        <tissue evidence="5">Tentacle</tissue>
    </source>
</reference>
<keyword evidence="4" id="KW-1185">Reference proteome</keyword>
<dbReference type="AlphaFoldDB" id="A0A6P8I1F5"/>
<name>A0A6P8I1F5_ACTTE</name>
<sequence>MKKNCPRSCVCGPFANNVITSKECKDSNTVQCPLWAKRGECEKNKIYMHKNCAKSCKICKVCADNNRKCSKWAEIGECKANPAYMHVNCKKSCNKCDA</sequence>
<feature type="disulfide bond" evidence="2">
    <location>
        <begin position="62"/>
        <end position="96"/>
    </location>
</feature>
<protein>
    <submittedName>
        <fullName evidence="5">Tyrosinase-like protein tyr-3</fullName>
    </submittedName>
</protein>
<dbReference type="OrthoDB" id="5990302at2759"/>
<dbReference type="KEGG" id="aten:116295129"/>
<dbReference type="GeneID" id="116295129"/>
<keyword evidence="1" id="KW-0800">Toxin</keyword>
<dbReference type="PROSITE" id="PS51670">
    <property type="entry name" value="SHKT"/>
    <property type="match status" value="2"/>
</dbReference>
<feature type="domain" description="ShKT" evidence="3">
    <location>
        <begin position="62"/>
        <end position="96"/>
    </location>
</feature>
<dbReference type="InParanoid" id="A0A6P8I1F5"/>
<dbReference type="GO" id="GO:0090729">
    <property type="term" value="F:toxin activity"/>
    <property type="evidence" value="ECO:0007669"/>
    <property type="project" value="UniProtKB-KW"/>
</dbReference>
<evidence type="ECO:0000256" key="1">
    <source>
        <dbReference type="ARBA" id="ARBA00022656"/>
    </source>
</evidence>
<dbReference type="Gene3D" id="1.10.10.1940">
    <property type="match status" value="1"/>
</dbReference>
<dbReference type="Proteomes" id="UP000515163">
    <property type="component" value="Unplaced"/>
</dbReference>
<proteinExistence type="predicted"/>